<dbReference type="EMBL" id="CCKQ01016422">
    <property type="protein sequence ID" value="CDW88295.1"/>
    <property type="molecule type" value="Genomic_DNA"/>
</dbReference>
<feature type="compositionally biased region" description="Low complexity" evidence="1">
    <location>
        <begin position="474"/>
        <end position="484"/>
    </location>
</feature>
<feature type="compositionally biased region" description="Polar residues" evidence="1">
    <location>
        <begin position="743"/>
        <end position="758"/>
    </location>
</feature>
<feature type="compositionally biased region" description="Polar residues" evidence="1">
    <location>
        <begin position="853"/>
        <end position="863"/>
    </location>
</feature>
<feature type="compositionally biased region" description="Polar residues" evidence="1">
    <location>
        <begin position="84"/>
        <end position="112"/>
    </location>
</feature>
<feature type="region of interest" description="Disordered" evidence="1">
    <location>
        <begin position="375"/>
        <end position="406"/>
    </location>
</feature>
<dbReference type="Proteomes" id="UP000039865">
    <property type="component" value="Unassembled WGS sequence"/>
</dbReference>
<feature type="compositionally biased region" description="Polar residues" evidence="1">
    <location>
        <begin position="391"/>
        <end position="406"/>
    </location>
</feature>
<feature type="compositionally biased region" description="Polar residues" evidence="1">
    <location>
        <begin position="774"/>
        <end position="783"/>
    </location>
</feature>
<dbReference type="OMA" id="TWIDILI"/>
<evidence type="ECO:0000313" key="2">
    <source>
        <dbReference type="EMBL" id="CDW88295.1"/>
    </source>
</evidence>
<feature type="compositionally biased region" description="Low complexity" evidence="1">
    <location>
        <begin position="679"/>
        <end position="696"/>
    </location>
</feature>
<feature type="compositionally biased region" description="Polar residues" evidence="1">
    <location>
        <begin position="824"/>
        <end position="839"/>
    </location>
</feature>
<dbReference type="InParanoid" id="A0A078B0Y3"/>
<accession>A0A078B0Y3</accession>
<feature type="region of interest" description="Disordered" evidence="1">
    <location>
        <begin position="734"/>
        <end position="758"/>
    </location>
</feature>
<feature type="region of interest" description="Disordered" evidence="1">
    <location>
        <begin position="824"/>
        <end position="863"/>
    </location>
</feature>
<feature type="compositionally biased region" description="Polar residues" evidence="1">
    <location>
        <begin position="790"/>
        <end position="799"/>
    </location>
</feature>
<evidence type="ECO:0000313" key="3">
    <source>
        <dbReference type="Proteomes" id="UP000039865"/>
    </source>
</evidence>
<reference evidence="2 3" key="1">
    <citation type="submission" date="2014-06" db="EMBL/GenBank/DDBJ databases">
        <authorList>
            <person name="Swart Estienne"/>
        </authorList>
    </citation>
    <scope>NUCLEOTIDE SEQUENCE [LARGE SCALE GENOMIC DNA]</scope>
    <source>
        <strain evidence="2 3">130c</strain>
    </source>
</reference>
<feature type="compositionally biased region" description="Basic residues" evidence="1">
    <location>
        <begin position="28"/>
        <end position="41"/>
    </location>
</feature>
<organism evidence="2 3">
    <name type="scientific">Stylonychia lemnae</name>
    <name type="common">Ciliate</name>
    <dbReference type="NCBI Taxonomy" id="5949"/>
    <lineage>
        <taxon>Eukaryota</taxon>
        <taxon>Sar</taxon>
        <taxon>Alveolata</taxon>
        <taxon>Ciliophora</taxon>
        <taxon>Intramacronucleata</taxon>
        <taxon>Spirotrichea</taxon>
        <taxon>Stichotrichia</taxon>
        <taxon>Sporadotrichida</taxon>
        <taxon>Oxytrichidae</taxon>
        <taxon>Stylonychinae</taxon>
        <taxon>Stylonychia</taxon>
    </lineage>
</organism>
<feature type="region of interest" description="Disordered" evidence="1">
    <location>
        <begin position="26"/>
        <end position="57"/>
    </location>
</feature>
<sequence>MQRRLSNFDKIILAQPLTEEVKQIFGGQKRKQSMQRQKVKRAQSGNPNAYLQRRQEEKDKDTFFITNFIENYGTNPKQRIMPKSQKNTSMHNRSVANTSNVQRQKSQEQPRPNENLRITMEEFDSVNESDDLSQLSFELFHKNELEAIQKIQMEKKKIFFNEKIRTTNYVISSKFDRRNELLNEELEQAKKQLEKQNSSKNSQRSGVRGFRRQVNRGGQQQIDMIPKDFKQMRLDELIEHQNGILNLLDRSSNQIRGQTPKTATNHNPTFYERRAFVEIFRKKWKQVFTWIDILIAVNGSQKDMKNLLQNRSKEMYRPKSRGLKSRKASQEEQQMFPCSFNYQSESQTNLQLLSANINPNNDQILVSDESNLKIGARPRTESGNRKYKKSNLATKKNSTIQDQSCNTTPLQQRLQKSQKELEKMHSNIALSGQQALINIEGGMSAQESRKEVERILSSPKLIGSPSSNGDMMKNSYSNQQQSQNRTQDKRNRKLSQPAEMRNSDQMMLLMLTGDPREIVHQIRIDTPDSNSSKTLVRTFETVTTKNENLRHHPRYEGMGLQYNNNSITLEQQSILHMMRGHKYNESQNIQLIEENKDIRQLILTQPQFTQDPLLSQHLVNLNNRDSLESQIETGEQNVQLQPKQQLRSEDNNQRLQNLQFSSQIRESNPISPFLHMEQSHSQNHNASNQGQNSQANKGDYKQVAPKEHKLMVHEVKFNKSFNINLIRNRKELQRRQKLEQHQRASNNVNNTNSGQQQQTMAEPYIGPYKIRTDPVNSPSSGTNDTKHQNHSFNTQSGYINKQRKLRQKELIQTLINMNITHNLIKPQSASQKRPQSHYNQSERVRQQRKKGKSQFNNLTTSNALVPQDQNNILYIDQQDLQNKIQSQHAQQMFNIVMMREQMRNDNLQDTNATNSKINSDLDQI</sequence>
<protein>
    <submittedName>
        <fullName evidence="2">Uncharacterized protein</fullName>
    </submittedName>
</protein>
<dbReference type="AlphaFoldDB" id="A0A078B0Y3"/>
<gene>
    <name evidence="2" type="primary">Contig11997.g12832</name>
    <name evidence="2" type="ORF">STYLEM_17414</name>
</gene>
<keyword evidence="3" id="KW-1185">Reference proteome</keyword>
<feature type="region of interest" description="Disordered" evidence="1">
    <location>
        <begin position="448"/>
        <end position="501"/>
    </location>
</feature>
<feature type="region of interest" description="Disordered" evidence="1">
    <location>
        <begin position="74"/>
        <end position="113"/>
    </location>
</feature>
<evidence type="ECO:0000256" key="1">
    <source>
        <dbReference type="SAM" id="MobiDB-lite"/>
    </source>
</evidence>
<feature type="region of interest" description="Disordered" evidence="1">
    <location>
        <begin position="772"/>
        <end position="801"/>
    </location>
</feature>
<name>A0A078B0Y3_STYLE</name>
<feature type="region of interest" description="Disordered" evidence="1">
    <location>
        <begin position="191"/>
        <end position="218"/>
    </location>
</feature>
<feature type="region of interest" description="Disordered" evidence="1">
    <location>
        <begin position="677"/>
        <end position="700"/>
    </location>
</feature>
<proteinExistence type="predicted"/>